<gene>
    <name evidence="11" type="primary">DEK1</name>
    <name evidence="11" type="ORF">AK812_SmicGene5249</name>
</gene>
<dbReference type="InterPro" id="IPR038765">
    <property type="entry name" value="Papain-like_cys_pep_sf"/>
</dbReference>
<organism evidence="11 12">
    <name type="scientific">Symbiodinium microadriaticum</name>
    <name type="common">Dinoflagellate</name>
    <name type="synonym">Zooxanthella microadriatica</name>
    <dbReference type="NCBI Taxonomy" id="2951"/>
    <lineage>
        <taxon>Eukaryota</taxon>
        <taxon>Sar</taxon>
        <taxon>Alveolata</taxon>
        <taxon>Dinophyceae</taxon>
        <taxon>Suessiales</taxon>
        <taxon>Symbiodiniaceae</taxon>
        <taxon>Symbiodinium</taxon>
    </lineage>
</organism>
<comment type="similarity">
    <text evidence="1">Belongs to the peptidase C2 family.</text>
</comment>
<comment type="caution">
    <text evidence="11">The sequence shown here is derived from an EMBL/GenBank/DDBJ whole genome shotgun (WGS) entry which is preliminary data.</text>
</comment>
<dbReference type="PANTHER" id="PTHR10183:SF379">
    <property type="entry name" value="CALPAIN-5"/>
    <property type="match status" value="1"/>
</dbReference>
<feature type="domain" description="Calpain catalytic" evidence="10">
    <location>
        <begin position="1381"/>
        <end position="1505"/>
    </location>
</feature>
<dbReference type="GO" id="GO:0006508">
    <property type="term" value="P:proteolysis"/>
    <property type="evidence" value="ECO:0007669"/>
    <property type="project" value="UniProtKB-KW"/>
</dbReference>
<feature type="region of interest" description="Disordered" evidence="9">
    <location>
        <begin position="497"/>
        <end position="523"/>
    </location>
</feature>
<dbReference type="EMBL" id="LSRX01000068">
    <property type="protein sequence ID" value="OLQ10963.1"/>
    <property type="molecule type" value="Genomic_DNA"/>
</dbReference>
<dbReference type="InterPro" id="IPR000477">
    <property type="entry name" value="RT_dom"/>
</dbReference>
<dbReference type="InterPro" id="IPR043128">
    <property type="entry name" value="Rev_trsase/Diguanyl_cyclase"/>
</dbReference>
<dbReference type="Gene3D" id="3.30.70.270">
    <property type="match status" value="1"/>
</dbReference>
<protein>
    <submittedName>
        <fullName evidence="11">Calpain-type cysteine protease DEK1</fullName>
    </submittedName>
</protein>
<evidence type="ECO:0000313" key="11">
    <source>
        <dbReference type="EMBL" id="OLQ10963.1"/>
    </source>
</evidence>
<keyword evidence="2 11" id="KW-0645">Protease</keyword>
<proteinExistence type="inferred from homology"/>
<dbReference type="InterPro" id="IPR043502">
    <property type="entry name" value="DNA/RNA_pol_sf"/>
</dbReference>
<dbReference type="OrthoDB" id="7462124at2759"/>
<evidence type="ECO:0000256" key="3">
    <source>
        <dbReference type="ARBA" id="ARBA00022801"/>
    </source>
</evidence>
<feature type="active site" evidence="6">
    <location>
        <position position="1446"/>
    </location>
</feature>
<evidence type="ECO:0000256" key="1">
    <source>
        <dbReference type="ARBA" id="ARBA00007623"/>
    </source>
</evidence>
<evidence type="ECO:0000259" key="10">
    <source>
        <dbReference type="PROSITE" id="PS50203"/>
    </source>
</evidence>
<evidence type="ECO:0000256" key="7">
    <source>
        <dbReference type="PROSITE-ProRule" id="PRU00239"/>
    </source>
</evidence>
<sequence length="1564" mass="175448">MSLPRQRDLLPLRLPDAERVWREGLGRGTRQRISRRLAADAWAREGAQTLNDLYGKAHVVSGVAAPVGTHAFALEHLRGRYQCVGPPPTSRPEEALTALLGSMSIYENDHFECKHASFDESKISWPEPGSSPVEIAELLTPDVGRLLKLDGVCELLADAGEKGLSETVRPYVDPVLANSPTKMGKFLTRLFDANMLSFKPGWEAATVGVFFVYKKNGSHRLILDTRAANQAFAKPRSSRLPTPAAWTSLELDSREVLYTATGDVADAFHRMRLPVHLRKYFRLPSIQCRFLERRLWPSGCSELDYVCPEYATLPMGWCWSLFFCQSLLENAAREAGLRDDDRIEDRSWAGQVSKGRLVHAEYVDNFFVSGTDADLVQRGFNRLRAVLEQWGFRIHDVSDAAPVVEGLGLLIDGNAGRISLTAKRIWKLRLASIALCRRRGAPLPKIVEKIIGHFTFAMLIRTCEAWRYKVAGAIKVMWSAASVAGRQFVVSTGPYESCPAVPRRKSTEERLLPKAPKRPADPASTVDILAGSQSHLELFKVRRTATQERYRRVLGTFLVWCEAYLPLTHNWDALLTAYLNELYAREENVSVAEYTFAAFKHRYPEFGKFGVQGLPRATQALEGYRNLAPPLMRLPTPRAAFIAIIGVLLAQRMITMAIALLLQWDLLLRPGELASLTVGQLVPPAGTADMCRWGVIVAPSEGGNGDPSKTNLYDEGITLSPMLDFLTEAIAELKAARLTSLMLFPFTCAQLAEQFKKAAARVGVAHLGATLYGNRHGGASDMRLRGVGLPEIKKRGRWAADSSLRRYEKATVAQQQHLKVPAQTRVYADFVETQLKQLGPMLRQAIRLPSEDNLAAVQRQEFKSDLCQYGAQWKRATKADNGKHFRTAQQLLSSSDRLYRARALELLQWSVAAEHHARMVLGVPQHWAGESFTYQSVTVAGNRKPALIIGGWDPDQPGEETLGKAQDVIRELQLDIDATEAFVPGKRRGYAILPFTARRGESGDDARRRVMKAVQRVRAANVILGRREDGQHSRLWLAISQSPAKRKRAQLAAKTKRLILELGGAASRLEVEYSTGTAWYNGGRVCSGTAPKQGEDAVEAGAGWIDLPKIARNLGMSEEGGSVSPGSAKPMFAQTLVAAYMAKRTVSRPERTLIDEFTDKHFTWITRPLLQTTDAEGGHTFYDTHLQRKYTKAEAEQVQRELGEAEAQKQIRQKARQLLRYYRINDRHPQKLIMNLAYDEHSVDALLEEARDRWGNTPEVGGSEEEDEEPTDVLQFWHEWGDCPLKSPHLDWDDDDDNWDSATRGGLVPVPSGDWERTNPDNSHPTTSTSSRSVPCQEEREEPTNPTLGEQAPVTPPWPTESPRSRSPDHLNRFQYNSKHRNSVNPEEFWKQLCEHNLQAHLMSAIIDGTEQVRDDGLVEGHAYSLLFALEVPTLRGTMRMLMLRNPWGGDKEWKGRWSDNHPLWSQHQEVKSKLRPKFENDGVFWMQWEDFQSIFDSVHICQKSMLEGEALRRFRAGLQDFSHFDPARASRARGIAAKAKVIALAKMGLLRQRMAKEAGTPVE</sequence>
<evidence type="ECO:0000256" key="6">
    <source>
        <dbReference type="PIRSR" id="PIRSR622684-1"/>
    </source>
</evidence>
<comment type="caution">
    <text evidence="7">Lacks conserved residue(s) required for the propagation of feature annotation.</text>
</comment>
<evidence type="ECO:0000256" key="4">
    <source>
        <dbReference type="ARBA" id="ARBA00022807"/>
    </source>
</evidence>
<feature type="compositionally biased region" description="Polar residues" evidence="9">
    <location>
        <begin position="1320"/>
        <end position="1334"/>
    </location>
</feature>
<dbReference type="InterPro" id="IPR001300">
    <property type="entry name" value="Peptidase_C2_calpain_cat"/>
</dbReference>
<keyword evidence="12" id="KW-1185">Reference proteome</keyword>
<feature type="region of interest" description="Disordered" evidence="9">
    <location>
        <begin position="1294"/>
        <end position="1372"/>
    </location>
</feature>
<dbReference type="SUPFAM" id="SSF56672">
    <property type="entry name" value="DNA/RNA polymerases"/>
    <property type="match status" value="1"/>
</dbReference>
<dbReference type="SMART" id="SM00230">
    <property type="entry name" value="CysPc"/>
    <property type="match status" value="1"/>
</dbReference>
<feature type="compositionally biased region" description="Basic and acidic residues" evidence="9">
    <location>
        <begin position="1363"/>
        <end position="1372"/>
    </location>
</feature>
<feature type="non-terminal residue" evidence="11">
    <location>
        <position position="1564"/>
    </location>
</feature>
<dbReference type="PROSITE" id="PS50203">
    <property type="entry name" value="CALPAIN_CAT"/>
    <property type="match status" value="1"/>
</dbReference>
<dbReference type="GO" id="GO:0015074">
    <property type="term" value="P:DNA integration"/>
    <property type="evidence" value="ECO:0007669"/>
    <property type="project" value="InterPro"/>
</dbReference>
<keyword evidence="3" id="KW-0378">Hydrolase</keyword>
<accession>A0A1Q9EU58</accession>
<dbReference type="Gene3D" id="3.90.70.10">
    <property type="entry name" value="Cysteine proteinases"/>
    <property type="match status" value="1"/>
</dbReference>
<evidence type="ECO:0000313" key="12">
    <source>
        <dbReference type="Proteomes" id="UP000186817"/>
    </source>
</evidence>
<dbReference type="GO" id="GO:0006310">
    <property type="term" value="P:DNA recombination"/>
    <property type="evidence" value="ECO:0007669"/>
    <property type="project" value="UniProtKB-KW"/>
</dbReference>
<keyword evidence="8" id="KW-0175">Coiled coil</keyword>
<reference evidence="11 12" key="1">
    <citation type="submission" date="2016-02" db="EMBL/GenBank/DDBJ databases">
        <title>Genome analysis of coral dinoflagellate symbionts highlights evolutionary adaptations to a symbiotic lifestyle.</title>
        <authorList>
            <person name="Aranda M."/>
            <person name="Li Y."/>
            <person name="Liew Y.J."/>
            <person name="Baumgarten S."/>
            <person name="Simakov O."/>
            <person name="Wilson M."/>
            <person name="Piel J."/>
            <person name="Ashoor H."/>
            <person name="Bougouffa S."/>
            <person name="Bajic V.B."/>
            <person name="Ryu T."/>
            <person name="Ravasi T."/>
            <person name="Bayer T."/>
            <person name="Micklem G."/>
            <person name="Kim H."/>
            <person name="Bhak J."/>
            <person name="Lajeunesse T.C."/>
            <person name="Voolstra C.R."/>
        </authorList>
    </citation>
    <scope>NUCLEOTIDE SEQUENCE [LARGE SCALE GENOMIC DNA]</scope>
    <source>
        <strain evidence="11 12">CCMP2467</strain>
    </source>
</reference>
<dbReference type="GO" id="GO:0004198">
    <property type="term" value="F:calcium-dependent cysteine-type endopeptidase activity"/>
    <property type="evidence" value="ECO:0007669"/>
    <property type="project" value="InterPro"/>
</dbReference>
<evidence type="ECO:0000256" key="2">
    <source>
        <dbReference type="ARBA" id="ARBA00022670"/>
    </source>
</evidence>
<dbReference type="InterPro" id="IPR022684">
    <property type="entry name" value="Calpain_cysteine_protease"/>
</dbReference>
<evidence type="ECO:0000256" key="8">
    <source>
        <dbReference type="SAM" id="Coils"/>
    </source>
</evidence>
<name>A0A1Q9EU58_SYMMI</name>
<dbReference type="SUPFAM" id="SSF54001">
    <property type="entry name" value="Cysteine proteinases"/>
    <property type="match status" value="1"/>
</dbReference>
<dbReference type="Proteomes" id="UP000186817">
    <property type="component" value="Unassembled WGS sequence"/>
</dbReference>
<dbReference type="GO" id="GO:0003677">
    <property type="term" value="F:DNA binding"/>
    <property type="evidence" value="ECO:0007669"/>
    <property type="project" value="InterPro"/>
</dbReference>
<feature type="active site" evidence="6">
    <location>
        <position position="1422"/>
    </location>
</feature>
<dbReference type="SUPFAM" id="SSF56349">
    <property type="entry name" value="DNA breaking-rejoining enzymes"/>
    <property type="match status" value="1"/>
</dbReference>
<keyword evidence="5" id="KW-0233">DNA recombination</keyword>
<dbReference type="PANTHER" id="PTHR10183">
    <property type="entry name" value="CALPAIN"/>
    <property type="match status" value="1"/>
</dbReference>
<keyword evidence="4" id="KW-0788">Thiol protease</keyword>
<dbReference type="Gene3D" id="1.10.443.10">
    <property type="entry name" value="Intergrase catalytic core"/>
    <property type="match status" value="1"/>
</dbReference>
<dbReference type="InterPro" id="IPR011010">
    <property type="entry name" value="DNA_brk_join_enz"/>
</dbReference>
<evidence type="ECO:0000256" key="9">
    <source>
        <dbReference type="SAM" id="MobiDB-lite"/>
    </source>
</evidence>
<feature type="coiled-coil region" evidence="8">
    <location>
        <begin position="1188"/>
        <end position="1215"/>
    </location>
</feature>
<evidence type="ECO:0000256" key="5">
    <source>
        <dbReference type="ARBA" id="ARBA00023172"/>
    </source>
</evidence>
<dbReference type="Pfam" id="PF00648">
    <property type="entry name" value="Peptidase_C2"/>
    <property type="match status" value="1"/>
</dbReference>
<dbReference type="Pfam" id="PF00078">
    <property type="entry name" value="RVT_1"/>
    <property type="match status" value="1"/>
</dbReference>
<dbReference type="InterPro" id="IPR013762">
    <property type="entry name" value="Integrase-like_cat_sf"/>
</dbReference>
<dbReference type="Gene3D" id="3.10.10.10">
    <property type="entry name" value="HIV Type 1 Reverse Transcriptase, subunit A, domain 1"/>
    <property type="match status" value="1"/>
</dbReference>